<feature type="transmembrane region" description="Helical" evidence="1">
    <location>
        <begin position="21"/>
        <end position="39"/>
    </location>
</feature>
<dbReference type="Proteomes" id="UP000436522">
    <property type="component" value="Unassembled WGS sequence"/>
</dbReference>
<feature type="transmembrane region" description="Helical" evidence="1">
    <location>
        <begin position="115"/>
        <end position="136"/>
    </location>
</feature>
<sequence length="232" mass="25242">MTRMISRDDPRMARPVASGNYALLCIIVTMTIFIVLLFFEDTQQSALLQEGGALETATALIYLVAIALLLPAGADVWPFIVLLLAFCMREFDMDKLLFTEGLFKSRQYIGGGAPLVERLLSGALLLGLIITGILATMRSIRGLARRDSHFRGVTLCVGLGVVLAITSKMADGLGRKLAPFGVELPGWVDLLALTYEEVAEFGMAFSFTVAAFLFMRLRKRGAANSDVDEARG</sequence>
<accession>A0A640VN25</accession>
<dbReference type="OrthoDB" id="269771at2"/>
<comment type="caution">
    <text evidence="2">The sequence shown here is derived from an EMBL/GenBank/DDBJ whole genome shotgun (WGS) entry which is preliminary data.</text>
</comment>
<keyword evidence="1" id="KW-0812">Transmembrane</keyword>
<dbReference type="RefSeq" id="WP_159974685.1">
    <property type="nucleotide sequence ID" value="NZ_BLIV01000001.1"/>
</dbReference>
<protein>
    <submittedName>
        <fullName evidence="2">Uncharacterized protein</fullName>
    </submittedName>
</protein>
<keyword evidence="3" id="KW-1185">Reference proteome</keyword>
<keyword evidence="1" id="KW-1133">Transmembrane helix</keyword>
<organism evidence="2 3">
    <name type="scientific">Roseobacter cerasinus</name>
    <dbReference type="NCBI Taxonomy" id="2602289"/>
    <lineage>
        <taxon>Bacteria</taxon>
        <taxon>Pseudomonadati</taxon>
        <taxon>Pseudomonadota</taxon>
        <taxon>Alphaproteobacteria</taxon>
        <taxon>Rhodobacterales</taxon>
        <taxon>Roseobacteraceae</taxon>
        <taxon>Roseobacter</taxon>
    </lineage>
</organism>
<evidence type="ECO:0000313" key="2">
    <source>
        <dbReference type="EMBL" id="GFE48830.1"/>
    </source>
</evidence>
<evidence type="ECO:0000313" key="3">
    <source>
        <dbReference type="Proteomes" id="UP000436522"/>
    </source>
</evidence>
<evidence type="ECO:0000256" key="1">
    <source>
        <dbReference type="SAM" id="Phobius"/>
    </source>
</evidence>
<feature type="transmembrane region" description="Helical" evidence="1">
    <location>
        <begin position="148"/>
        <end position="165"/>
    </location>
</feature>
<gene>
    <name evidence="2" type="ORF">So717_05830</name>
</gene>
<dbReference type="AlphaFoldDB" id="A0A640VN25"/>
<dbReference type="EMBL" id="BLIV01000001">
    <property type="protein sequence ID" value="GFE48830.1"/>
    <property type="molecule type" value="Genomic_DNA"/>
</dbReference>
<feature type="transmembrane region" description="Helical" evidence="1">
    <location>
        <begin position="201"/>
        <end position="217"/>
    </location>
</feature>
<proteinExistence type="predicted"/>
<name>A0A640VN25_9RHOB</name>
<feature type="transmembrane region" description="Helical" evidence="1">
    <location>
        <begin position="59"/>
        <end position="86"/>
    </location>
</feature>
<keyword evidence="1" id="KW-0472">Membrane</keyword>
<reference evidence="2 3" key="1">
    <citation type="submission" date="2019-12" db="EMBL/GenBank/DDBJ databases">
        <title>Roseobacter cerasinus sp. nov., isolated from seawater around aquaculture.</title>
        <authorList>
            <person name="Muramatsu S."/>
            <person name="Takabe Y."/>
            <person name="Mori K."/>
            <person name="Takaichi S."/>
            <person name="Hanada S."/>
        </authorList>
    </citation>
    <scope>NUCLEOTIDE SEQUENCE [LARGE SCALE GENOMIC DNA]</scope>
    <source>
        <strain evidence="2 3">AI77</strain>
    </source>
</reference>